<dbReference type="Gene3D" id="2.40.70.10">
    <property type="entry name" value="Acid Proteases"/>
    <property type="match status" value="2"/>
</dbReference>
<keyword evidence="5" id="KW-0325">Glycoprotein</keyword>
<evidence type="ECO:0000256" key="2">
    <source>
        <dbReference type="ARBA" id="ARBA00022670"/>
    </source>
</evidence>
<dbReference type="FunFam" id="2.40.70.10:FF:000031">
    <property type="entry name" value="Aspartyl protease AED1"/>
    <property type="match status" value="1"/>
</dbReference>
<protein>
    <submittedName>
        <fullName evidence="9">Aspartic proteinase nepenthesin-1</fullName>
    </submittedName>
</protein>
<keyword evidence="4 7" id="KW-0378">Hydrolase</keyword>
<dbReference type="PROSITE" id="PS51767">
    <property type="entry name" value="PEPTIDASE_A1"/>
    <property type="match status" value="1"/>
</dbReference>
<dbReference type="FunFam" id="2.40.70.10:FF:000033">
    <property type="entry name" value="Aspartyl protease family protein"/>
    <property type="match status" value="1"/>
</dbReference>
<evidence type="ECO:0000259" key="8">
    <source>
        <dbReference type="PROSITE" id="PS51767"/>
    </source>
</evidence>
<comment type="caution">
    <text evidence="9">The sequence shown here is derived from an EMBL/GenBank/DDBJ whole genome shotgun (WGS) entry which is preliminary data.</text>
</comment>
<keyword evidence="2 7" id="KW-0645">Protease</keyword>
<sequence>MDLSIGTPPLSYPAILDTGSDLTWTQCQPCRHCFDQPTPIFDPTNSSTFSKLDCSSKLCTESGFAFCNQENCEYLYAYADSSYTYGFLATETFTFEDVPVPNILFGCGFDNGGNFNGSAGIVGLGRGTLSLVSQLQQPKFSYCLPAFGDASATGKLLMGSQANSSHGNVKVTTPLIQNPSDPPFYYLSLQGITVGETLIPIKNPTEPDSGDMIIDSGTTLTYLNGSAFDQVKDEFSRQINLTAVSGKELGLEVCFSLPSGVESVWVPRIVFHFEGSADLELPEENYFLTNASSNTGCLMMDRSPGISLFGNFQQQNMLVIHDLAEETISFESDYVCDDDTL</sequence>
<dbReference type="SUPFAM" id="SSF50630">
    <property type="entry name" value="Acid proteases"/>
    <property type="match status" value="1"/>
</dbReference>
<reference evidence="9" key="2">
    <citation type="journal article" date="2024" name="Plant">
        <title>Genomic evolution and insights into agronomic trait innovations of Sesamum species.</title>
        <authorList>
            <person name="Miao H."/>
            <person name="Wang L."/>
            <person name="Qu L."/>
            <person name="Liu H."/>
            <person name="Sun Y."/>
            <person name="Le M."/>
            <person name="Wang Q."/>
            <person name="Wei S."/>
            <person name="Zheng Y."/>
            <person name="Lin W."/>
            <person name="Duan Y."/>
            <person name="Cao H."/>
            <person name="Xiong S."/>
            <person name="Wang X."/>
            <person name="Wei L."/>
            <person name="Li C."/>
            <person name="Ma Q."/>
            <person name="Ju M."/>
            <person name="Zhao R."/>
            <person name="Li G."/>
            <person name="Mu C."/>
            <person name="Tian Q."/>
            <person name="Mei H."/>
            <person name="Zhang T."/>
            <person name="Gao T."/>
            <person name="Zhang H."/>
        </authorList>
    </citation>
    <scope>NUCLEOTIDE SEQUENCE</scope>
    <source>
        <strain evidence="9">G02</strain>
    </source>
</reference>
<dbReference type="PROSITE" id="PS00141">
    <property type="entry name" value="ASP_PROTEASE"/>
    <property type="match status" value="1"/>
</dbReference>
<dbReference type="PANTHER" id="PTHR47967:SF23">
    <property type="entry name" value="OS04G0448300 PROTEIN"/>
    <property type="match status" value="1"/>
</dbReference>
<accession>A0AAW2RDG4</accession>
<dbReference type="InterPro" id="IPR021109">
    <property type="entry name" value="Peptidase_aspartic_dom_sf"/>
</dbReference>
<gene>
    <name evidence="9" type="ORF">Sradi_3127000</name>
</gene>
<dbReference type="InterPro" id="IPR032799">
    <property type="entry name" value="TAXi_C"/>
</dbReference>
<dbReference type="PRINTS" id="PR00792">
    <property type="entry name" value="PEPSIN"/>
</dbReference>
<dbReference type="EMBL" id="JACGWJ010000013">
    <property type="protein sequence ID" value="KAL0378215.1"/>
    <property type="molecule type" value="Genomic_DNA"/>
</dbReference>
<dbReference type="InterPro" id="IPR034161">
    <property type="entry name" value="Pepsin-like_plant"/>
</dbReference>
<dbReference type="PANTHER" id="PTHR47967">
    <property type="entry name" value="OS07G0603500 PROTEIN-RELATED"/>
    <property type="match status" value="1"/>
</dbReference>
<evidence type="ECO:0000256" key="3">
    <source>
        <dbReference type="ARBA" id="ARBA00022750"/>
    </source>
</evidence>
<dbReference type="InterPro" id="IPR032861">
    <property type="entry name" value="TAXi_N"/>
</dbReference>
<feature type="active site" evidence="6">
    <location>
        <position position="17"/>
    </location>
</feature>
<dbReference type="CDD" id="cd05476">
    <property type="entry name" value="pepsin_A_like_plant"/>
    <property type="match status" value="1"/>
</dbReference>
<dbReference type="AlphaFoldDB" id="A0AAW2RDG4"/>
<proteinExistence type="inferred from homology"/>
<evidence type="ECO:0000256" key="5">
    <source>
        <dbReference type="ARBA" id="ARBA00023180"/>
    </source>
</evidence>
<dbReference type="InterPro" id="IPR051708">
    <property type="entry name" value="Plant_Aspart_Prot_A1"/>
</dbReference>
<evidence type="ECO:0000256" key="6">
    <source>
        <dbReference type="PIRSR" id="PIRSR601461-1"/>
    </source>
</evidence>
<dbReference type="Pfam" id="PF14543">
    <property type="entry name" value="TAXi_N"/>
    <property type="match status" value="1"/>
</dbReference>
<reference evidence="9" key="1">
    <citation type="submission" date="2020-06" db="EMBL/GenBank/DDBJ databases">
        <authorList>
            <person name="Li T."/>
            <person name="Hu X."/>
            <person name="Zhang T."/>
            <person name="Song X."/>
            <person name="Zhang H."/>
            <person name="Dai N."/>
            <person name="Sheng W."/>
            <person name="Hou X."/>
            <person name="Wei L."/>
        </authorList>
    </citation>
    <scope>NUCLEOTIDE SEQUENCE</scope>
    <source>
        <strain evidence="9">G02</strain>
        <tissue evidence="9">Leaf</tissue>
    </source>
</reference>
<dbReference type="InterPro" id="IPR001969">
    <property type="entry name" value="Aspartic_peptidase_AS"/>
</dbReference>
<dbReference type="GO" id="GO:0006508">
    <property type="term" value="P:proteolysis"/>
    <property type="evidence" value="ECO:0007669"/>
    <property type="project" value="UniProtKB-KW"/>
</dbReference>
<evidence type="ECO:0000256" key="1">
    <source>
        <dbReference type="ARBA" id="ARBA00007447"/>
    </source>
</evidence>
<feature type="domain" description="Peptidase A1" evidence="8">
    <location>
        <begin position="1"/>
        <end position="331"/>
    </location>
</feature>
<dbReference type="InterPro" id="IPR001461">
    <property type="entry name" value="Aspartic_peptidase_A1"/>
</dbReference>
<organism evidence="9">
    <name type="scientific">Sesamum radiatum</name>
    <name type="common">Black benniseed</name>
    <dbReference type="NCBI Taxonomy" id="300843"/>
    <lineage>
        <taxon>Eukaryota</taxon>
        <taxon>Viridiplantae</taxon>
        <taxon>Streptophyta</taxon>
        <taxon>Embryophyta</taxon>
        <taxon>Tracheophyta</taxon>
        <taxon>Spermatophyta</taxon>
        <taxon>Magnoliopsida</taxon>
        <taxon>eudicotyledons</taxon>
        <taxon>Gunneridae</taxon>
        <taxon>Pentapetalae</taxon>
        <taxon>asterids</taxon>
        <taxon>lamiids</taxon>
        <taxon>Lamiales</taxon>
        <taxon>Pedaliaceae</taxon>
        <taxon>Sesamum</taxon>
    </lineage>
</organism>
<evidence type="ECO:0000313" key="9">
    <source>
        <dbReference type="EMBL" id="KAL0378215.1"/>
    </source>
</evidence>
<keyword evidence="3 7" id="KW-0064">Aspartyl protease</keyword>
<name>A0AAW2RDG4_SESRA</name>
<evidence type="ECO:0000256" key="4">
    <source>
        <dbReference type="ARBA" id="ARBA00022801"/>
    </source>
</evidence>
<dbReference type="GO" id="GO:0005576">
    <property type="term" value="C:extracellular region"/>
    <property type="evidence" value="ECO:0007669"/>
    <property type="project" value="TreeGrafter"/>
</dbReference>
<dbReference type="Pfam" id="PF14541">
    <property type="entry name" value="TAXi_C"/>
    <property type="match status" value="1"/>
</dbReference>
<dbReference type="InterPro" id="IPR033121">
    <property type="entry name" value="PEPTIDASE_A1"/>
</dbReference>
<comment type="similarity">
    <text evidence="1 7">Belongs to the peptidase A1 family.</text>
</comment>
<dbReference type="GO" id="GO:0004190">
    <property type="term" value="F:aspartic-type endopeptidase activity"/>
    <property type="evidence" value="ECO:0007669"/>
    <property type="project" value="UniProtKB-KW"/>
</dbReference>
<feature type="active site" evidence="6">
    <location>
        <position position="215"/>
    </location>
</feature>
<evidence type="ECO:0000256" key="7">
    <source>
        <dbReference type="RuleBase" id="RU000454"/>
    </source>
</evidence>